<evidence type="ECO:0000256" key="3">
    <source>
        <dbReference type="ARBA" id="ARBA00022694"/>
    </source>
</evidence>
<keyword evidence="5" id="KW-0479">Metal-binding</keyword>
<dbReference type="Proteomes" id="UP001476282">
    <property type="component" value="Unassembled WGS sequence"/>
</dbReference>
<comment type="caution">
    <text evidence="12">The sequence shown here is derived from an EMBL/GenBank/DDBJ whole genome shotgun (WGS) entry which is preliminary data.</text>
</comment>
<dbReference type="Pfam" id="PF01743">
    <property type="entry name" value="PolyA_pol"/>
    <property type="match status" value="1"/>
</dbReference>
<gene>
    <name evidence="12" type="primary">cca</name>
    <name evidence="12" type="ORF">Hsar01_02227</name>
</gene>
<dbReference type="CDD" id="cd00077">
    <property type="entry name" value="HDc"/>
    <property type="match status" value="1"/>
</dbReference>
<evidence type="ECO:0000259" key="11">
    <source>
        <dbReference type="Pfam" id="PF12627"/>
    </source>
</evidence>
<keyword evidence="6" id="KW-0547">Nucleotide-binding</keyword>
<keyword evidence="13" id="KW-1185">Reference proteome</keyword>
<dbReference type="InterPro" id="IPR002646">
    <property type="entry name" value="PolA_pol_head_dom"/>
</dbReference>
<reference evidence="12 13" key="1">
    <citation type="submission" date="2024-02" db="EMBL/GenBank/DDBJ databases">
        <title>Haloferula sargassicola NBRC 104335.</title>
        <authorList>
            <person name="Ichikawa N."/>
            <person name="Katano-Makiyama Y."/>
            <person name="Hidaka K."/>
        </authorList>
    </citation>
    <scope>NUCLEOTIDE SEQUENCE [LARGE SCALE GENOMIC DNA]</scope>
    <source>
        <strain evidence="12 13">NBRC 104335</strain>
    </source>
</reference>
<keyword evidence="3" id="KW-0819">tRNA processing</keyword>
<evidence type="ECO:0000313" key="13">
    <source>
        <dbReference type="Proteomes" id="UP001476282"/>
    </source>
</evidence>
<evidence type="ECO:0000259" key="9">
    <source>
        <dbReference type="Pfam" id="PF01743"/>
    </source>
</evidence>
<dbReference type="Pfam" id="PF01966">
    <property type="entry name" value="HD"/>
    <property type="match status" value="1"/>
</dbReference>
<feature type="domain" description="HD" evidence="10">
    <location>
        <begin position="263"/>
        <end position="329"/>
    </location>
</feature>
<dbReference type="InterPro" id="IPR003607">
    <property type="entry name" value="HD/PDEase_dom"/>
</dbReference>
<accession>A0ABP9URK1</accession>
<dbReference type="RefSeq" id="WP_353567126.1">
    <property type="nucleotide sequence ID" value="NZ_BAABRI010000011.1"/>
</dbReference>
<evidence type="ECO:0000256" key="7">
    <source>
        <dbReference type="ARBA" id="ARBA00022842"/>
    </source>
</evidence>
<dbReference type="Gene3D" id="1.10.3090.10">
    <property type="entry name" value="cca-adding enzyme, domain 2"/>
    <property type="match status" value="1"/>
</dbReference>
<dbReference type="NCBIfam" id="TIGR00277">
    <property type="entry name" value="HDIG"/>
    <property type="match status" value="1"/>
</dbReference>
<dbReference type="SUPFAM" id="SSF81891">
    <property type="entry name" value="Poly A polymerase C-terminal region-like"/>
    <property type="match status" value="1"/>
</dbReference>
<comment type="similarity">
    <text evidence="8">Belongs to the tRNA nucleotidyltransferase/poly(A) polymerase family.</text>
</comment>
<feature type="domain" description="Poly A polymerase head" evidence="9">
    <location>
        <begin position="23"/>
        <end position="141"/>
    </location>
</feature>
<evidence type="ECO:0000256" key="5">
    <source>
        <dbReference type="ARBA" id="ARBA00022723"/>
    </source>
</evidence>
<dbReference type="PANTHER" id="PTHR46173">
    <property type="entry name" value="CCA TRNA NUCLEOTIDYLTRANSFERASE 1, MITOCHONDRIAL"/>
    <property type="match status" value="1"/>
</dbReference>
<organism evidence="12 13">
    <name type="scientific">Haloferula sargassicola</name>
    <dbReference type="NCBI Taxonomy" id="490096"/>
    <lineage>
        <taxon>Bacteria</taxon>
        <taxon>Pseudomonadati</taxon>
        <taxon>Verrucomicrobiota</taxon>
        <taxon>Verrucomicrobiia</taxon>
        <taxon>Verrucomicrobiales</taxon>
        <taxon>Verrucomicrobiaceae</taxon>
        <taxon>Haloferula</taxon>
    </lineage>
</organism>
<evidence type="ECO:0000256" key="8">
    <source>
        <dbReference type="RuleBase" id="RU003953"/>
    </source>
</evidence>
<name>A0ABP9URK1_9BACT</name>
<keyword evidence="2 8" id="KW-0808">Transferase</keyword>
<sequence>MTARESATELARRLTAAGHAALFAGGCVRDRLLGHEPKDYDIATSATPAEVLGLFPGSNEVGAHFGVVIVRHGGHSTEIATFRTDGSYKDGRRPEQVTFSTPEEDAARRDFTINALFEDPASCEIIDHTGGLADLKAKRLRTVGRPADRFSEDALRLLRAVRFAARLDFQIETETWSAVRELAPTLGRISIERIRDEFSRILTCPSRARGLDLLTESGLIDVFLPEVRALIGCEQPPQWHPEGDVYVHTRIMLDLLADDAPLPLCLAVLLHDIAKPPTQTVDADGRLRFNGHDALGAEMAREILHRLKYPNAVIDDVVFMVARHMQFMHVQDMRVAKLKRFMAAPTFAGELELHRVDCASSNGFTDNLEFLIAKREEFANEPIVPAPLITGRDLIERGEKPGPHFKAILEDAQTEQLEGRLASREEALDWLEARLDS</sequence>
<dbReference type="InterPro" id="IPR043519">
    <property type="entry name" value="NT_sf"/>
</dbReference>
<dbReference type="PANTHER" id="PTHR46173:SF1">
    <property type="entry name" value="CCA TRNA NUCLEOTIDYLTRANSFERASE 1, MITOCHONDRIAL"/>
    <property type="match status" value="1"/>
</dbReference>
<keyword evidence="7" id="KW-0460">Magnesium</keyword>
<keyword evidence="4" id="KW-0548">Nucleotidyltransferase</keyword>
<dbReference type="InterPro" id="IPR032828">
    <property type="entry name" value="PolyA_RNA-bd"/>
</dbReference>
<evidence type="ECO:0000259" key="10">
    <source>
        <dbReference type="Pfam" id="PF01966"/>
    </source>
</evidence>
<dbReference type="CDD" id="cd05398">
    <property type="entry name" value="NT_ClassII-CCAase"/>
    <property type="match status" value="1"/>
</dbReference>
<dbReference type="InterPro" id="IPR006674">
    <property type="entry name" value="HD_domain"/>
</dbReference>
<dbReference type="Gene3D" id="3.30.460.10">
    <property type="entry name" value="Beta Polymerase, domain 2"/>
    <property type="match status" value="1"/>
</dbReference>
<dbReference type="InterPro" id="IPR050264">
    <property type="entry name" value="Bact_CCA-adding_enz_type3_sf"/>
</dbReference>
<dbReference type="SUPFAM" id="SSF81301">
    <property type="entry name" value="Nucleotidyltransferase"/>
    <property type="match status" value="1"/>
</dbReference>
<comment type="cofactor">
    <cofactor evidence="1">
        <name>Mg(2+)</name>
        <dbReference type="ChEBI" id="CHEBI:18420"/>
    </cofactor>
</comment>
<dbReference type="EMBL" id="BAABRI010000011">
    <property type="protein sequence ID" value="GAA5483001.1"/>
    <property type="molecule type" value="Genomic_DNA"/>
</dbReference>
<dbReference type="Pfam" id="PF12627">
    <property type="entry name" value="PolyA_pol_RNAbd"/>
    <property type="match status" value="1"/>
</dbReference>
<evidence type="ECO:0000256" key="2">
    <source>
        <dbReference type="ARBA" id="ARBA00022679"/>
    </source>
</evidence>
<evidence type="ECO:0000256" key="1">
    <source>
        <dbReference type="ARBA" id="ARBA00001946"/>
    </source>
</evidence>
<protein>
    <submittedName>
        <fullName evidence="12">CCA-adding enzyme</fullName>
    </submittedName>
</protein>
<proteinExistence type="inferred from homology"/>
<evidence type="ECO:0000256" key="6">
    <source>
        <dbReference type="ARBA" id="ARBA00022741"/>
    </source>
</evidence>
<dbReference type="PROSITE" id="PS51257">
    <property type="entry name" value="PROKAR_LIPOPROTEIN"/>
    <property type="match status" value="1"/>
</dbReference>
<evidence type="ECO:0000313" key="12">
    <source>
        <dbReference type="EMBL" id="GAA5483001.1"/>
    </source>
</evidence>
<keyword evidence="8" id="KW-0694">RNA-binding</keyword>
<feature type="domain" description="tRNA nucleotidyltransferase/poly(A) polymerase RNA and SrmB- binding" evidence="11">
    <location>
        <begin position="168"/>
        <end position="228"/>
    </location>
</feature>
<evidence type="ECO:0000256" key="4">
    <source>
        <dbReference type="ARBA" id="ARBA00022695"/>
    </source>
</evidence>
<dbReference type="InterPro" id="IPR006675">
    <property type="entry name" value="HDIG_dom"/>
</dbReference>